<keyword evidence="2" id="KW-0732">Signal</keyword>
<feature type="signal peptide" evidence="2">
    <location>
        <begin position="1"/>
        <end position="20"/>
    </location>
</feature>
<name>A0A5B7F962_PORTR</name>
<sequence>MFSMAFQKILNIIIINFIEANPMAQIYYVKTKKYVIYFSADGSVTLSQSHVEDPIQQEVPPQLVLHSGPVVPLQSVLHSSPTVTVEQPVTPKPKERPLGKEEAGARCKPRSFEAG</sequence>
<organism evidence="3 4">
    <name type="scientific">Portunus trituberculatus</name>
    <name type="common">Swimming crab</name>
    <name type="synonym">Neptunus trituberculatus</name>
    <dbReference type="NCBI Taxonomy" id="210409"/>
    <lineage>
        <taxon>Eukaryota</taxon>
        <taxon>Metazoa</taxon>
        <taxon>Ecdysozoa</taxon>
        <taxon>Arthropoda</taxon>
        <taxon>Crustacea</taxon>
        <taxon>Multicrustacea</taxon>
        <taxon>Malacostraca</taxon>
        <taxon>Eumalacostraca</taxon>
        <taxon>Eucarida</taxon>
        <taxon>Decapoda</taxon>
        <taxon>Pleocyemata</taxon>
        <taxon>Brachyura</taxon>
        <taxon>Eubrachyura</taxon>
        <taxon>Portunoidea</taxon>
        <taxon>Portunidae</taxon>
        <taxon>Portuninae</taxon>
        <taxon>Portunus</taxon>
    </lineage>
</organism>
<dbReference type="Proteomes" id="UP000324222">
    <property type="component" value="Unassembled WGS sequence"/>
</dbReference>
<feature type="compositionally biased region" description="Basic and acidic residues" evidence="1">
    <location>
        <begin position="92"/>
        <end position="105"/>
    </location>
</feature>
<proteinExistence type="predicted"/>
<dbReference type="EMBL" id="VSRR010005310">
    <property type="protein sequence ID" value="MPC42097.1"/>
    <property type="molecule type" value="Genomic_DNA"/>
</dbReference>
<evidence type="ECO:0000256" key="2">
    <source>
        <dbReference type="SAM" id="SignalP"/>
    </source>
</evidence>
<reference evidence="3 4" key="1">
    <citation type="submission" date="2019-05" db="EMBL/GenBank/DDBJ databases">
        <title>Another draft genome of Portunus trituberculatus and its Hox gene families provides insights of decapod evolution.</title>
        <authorList>
            <person name="Jeong J.-H."/>
            <person name="Song I."/>
            <person name="Kim S."/>
            <person name="Choi T."/>
            <person name="Kim D."/>
            <person name="Ryu S."/>
            <person name="Kim W."/>
        </authorList>
    </citation>
    <scope>NUCLEOTIDE SEQUENCE [LARGE SCALE GENOMIC DNA]</scope>
    <source>
        <tissue evidence="3">Muscle</tissue>
    </source>
</reference>
<accession>A0A5B7F962</accession>
<gene>
    <name evidence="3" type="ORF">E2C01_035711</name>
</gene>
<comment type="caution">
    <text evidence="3">The sequence shown here is derived from an EMBL/GenBank/DDBJ whole genome shotgun (WGS) entry which is preliminary data.</text>
</comment>
<protein>
    <submittedName>
        <fullName evidence="3">Uncharacterized protein</fullName>
    </submittedName>
</protein>
<feature type="region of interest" description="Disordered" evidence="1">
    <location>
        <begin position="80"/>
        <end position="115"/>
    </location>
</feature>
<feature type="chain" id="PRO_5022719066" evidence="2">
    <location>
        <begin position="21"/>
        <end position="115"/>
    </location>
</feature>
<evidence type="ECO:0000313" key="4">
    <source>
        <dbReference type="Proteomes" id="UP000324222"/>
    </source>
</evidence>
<evidence type="ECO:0000313" key="3">
    <source>
        <dbReference type="EMBL" id="MPC42097.1"/>
    </source>
</evidence>
<dbReference type="AlphaFoldDB" id="A0A5B7F962"/>
<keyword evidence="4" id="KW-1185">Reference proteome</keyword>
<evidence type="ECO:0000256" key="1">
    <source>
        <dbReference type="SAM" id="MobiDB-lite"/>
    </source>
</evidence>